<protein>
    <submittedName>
        <fullName evidence="1">Uncharacterized protein</fullName>
    </submittedName>
</protein>
<name>A0A251QR33_PRUPE</name>
<organism evidence="1 2">
    <name type="scientific">Prunus persica</name>
    <name type="common">Peach</name>
    <name type="synonym">Amygdalus persica</name>
    <dbReference type="NCBI Taxonomy" id="3760"/>
    <lineage>
        <taxon>Eukaryota</taxon>
        <taxon>Viridiplantae</taxon>
        <taxon>Streptophyta</taxon>
        <taxon>Embryophyta</taxon>
        <taxon>Tracheophyta</taxon>
        <taxon>Spermatophyta</taxon>
        <taxon>Magnoliopsida</taxon>
        <taxon>eudicotyledons</taxon>
        <taxon>Gunneridae</taxon>
        <taxon>Pentapetalae</taxon>
        <taxon>rosids</taxon>
        <taxon>fabids</taxon>
        <taxon>Rosales</taxon>
        <taxon>Rosaceae</taxon>
        <taxon>Amygdaloideae</taxon>
        <taxon>Amygdaleae</taxon>
        <taxon>Prunus</taxon>
    </lineage>
</organism>
<dbReference type="EMBL" id="CM007651">
    <property type="protein sequence ID" value="ONI26226.1"/>
    <property type="molecule type" value="Genomic_DNA"/>
</dbReference>
<gene>
    <name evidence="1" type="ORF">PRUPE_1G011100</name>
</gene>
<sequence>MRCACGLELIALDKMFNEEKCFPSTSKRSSSRREYFSWLVKPWSSFFEERKSKCFYG</sequence>
<keyword evidence="2" id="KW-1185">Reference proteome</keyword>
<proteinExistence type="predicted"/>
<reference evidence="1 2" key="1">
    <citation type="journal article" date="2013" name="Nat. Genet.">
        <title>The high-quality draft genome of peach (Prunus persica) identifies unique patterns of genetic diversity, domestication and genome evolution.</title>
        <authorList>
            <consortium name="International Peach Genome Initiative"/>
            <person name="Verde I."/>
            <person name="Abbott A.G."/>
            <person name="Scalabrin S."/>
            <person name="Jung S."/>
            <person name="Shu S."/>
            <person name="Marroni F."/>
            <person name="Zhebentyayeva T."/>
            <person name="Dettori M.T."/>
            <person name="Grimwood J."/>
            <person name="Cattonaro F."/>
            <person name="Zuccolo A."/>
            <person name="Rossini L."/>
            <person name="Jenkins J."/>
            <person name="Vendramin E."/>
            <person name="Meisel L.A."/>
            <person name="Decroocq V."/>
            <person name="Sosinski B."/>
            <person name="Prochnik S."/>
            <person name="Mitros T."/>
            <person name="Policriti A."/>
            <person name="Cipriani G."/>
            <person name="Dondini L."/>
            <person name="Ficklin S."/>
            <person name="Goodstein D.M."/>
            <person name="Xuan P."/>
            <person name="Del Fabbro C."/>
            <person name="Aramini V."/>
            <person name="Copetti D."/>
            <person name="Gonzalez S."/>
            <person name="Horner D.S."/>
            <person name="Falchi R."/>
            <person name="Lucas S."/>
            <person name="Mica E."/>
            <person name="Maldonado J."/>
            <person name="Lazzari B."/>
            <person name="Bielenberg D."/>
            <person name="Pirona R."/>
            <person name="Miculan M."/>
            <person name="Barakat A."/>
            <person name="Testolin R."/>
            <person name="Stella A."/>
            <person name="Tartarini S."/>
            <person name="Tonutti P."/>
            <person name="Arus P."/>
            <person name="Orellana A."/>
            <person name="Wells C."/>
            <person name="Main D."/>
            <person name="Vizzotto G."/>
            <person name="Silva H."/>
            <person name="Salamini F."/>
            <person name="Schmutz J."/>
            <person name="Morgante M."/>
            <person name="Rokhsar D.S."/>
        </authorList>
    </citation>
    <scope>NUCLEOTIDE SEQUENCE [LARGE SCALE GENOMIC DNA]</scope>
    <source>
        <strain evidence="2">cv. Nemared</strain>
    </source>
</reference>
<dbReference type="Gramene" id="ONI26226">
    <property type="protein sequence ID" value="ONI26226"/>
    <property type="gene ID" value="PRUPE_1G011100"/>
</dbReference>
<accession>A0A251QR33</accession>
<evidence type="ECO:0000313" key="1">
    <source>
        <dbReference type="EMBL" id="ONI26226.1"/>
    </source>
</evidence>
<dbReference type="AlphaFoldDB" id="A0A251QR33"/>
<evidence type="ECO:0000313" key="2">
    <source>
        <dbReference type="Proteomes" id="UP000006882"/>
    </source>
</evidence>
<dbReference type="Proteomes" id="UP000006882">
    <property type="component" value="Chromosome G1"/>
</dbReference>